<accession>A0AAV7FTJ4</accession>
<protein>
    <submittedName>
        <fullName evidence="1">Uncharacterized protein</fullName>
    </submittedName>
</protein>
<dbReference type="Proteomes" id="UP000775213">
    <property type="component" value="Unassembled WGS sequence"/>
</dbReference>
<reference evidence="1 2" key="1">
    <citation type="journal article" date="2021" name="Hortic Res">
        <title>Chromosome-scale assembly of the Dendrobium chrysotoxum genome enhances the understanding of orchid evolution.</title>
        <authorList>
            <person name="Zhang Y."/>
            <person name="Zhang G.Q."/>
            <person name="Zhang D."/>
            <person name="Liu X.D."/>
            <person name="Xu X.Y."/>
            <person name="Sun W.H."/>
            <person name="Yu X."/>
            <person name="Zhu X."/>
            <person name="Wang Z.W."/>
            <person name="Zhao X."/>
            <person name="Zhong W.Y."/>
            <person name="Chen H."/>
            <person name="Yin W.L."/>
            <person name="Huang T."/>
            <person name="Niu S.C."/>
            <person name="Liu Z.J."/>
        </authorList>
    </citation>
    <scope>NUCLEOTIDE SEQUENCE [LARGE SCALE GENOMIC DNA]</scope>
    <source>
        <strain evidence="1">Lindl</strain>
    </source>
</reference>
<sequence length="146" mass="16788">MKDLSIHLHVGTKDIMKMLNVSDVEHLLYEIRCLKKYIEEEFLFKIGLPVQAGRSNAMMLKKLTKVQEPHAPVSKVLLLSDRQRVMILKLYPRKKIATHQVTSLTTSDTLVIQYILWNMQLGRERVGGNLLVLTEVPSNFFLLDTA</sequence>
<keyword evidence="2" id="KW-1185">Reference proteome</keyword>
<evidence type="ECO:0000313" key="2">
    <source>
        <dbReference type="Proteomes" id="UP000775213"/>
    </source>
</evidence>
<dbReference type="EMBL" id="JAGFBR010000016">
    <property type="protein sequence ID" value="KAH0452985.1"/>
    <property type="molecule type" value="Genomic_DNA"/>
</dbReference>
<comment type="caution">
    <text evidence="1">The sequence shown here is derived from an EMBL/GenBank/DDBJ whole genome shotgun (WGS) entry which is preliminary data.</text>
</comment>
<name>A0AAV7FTJ4_DENCH</name>
<proteinExistence type="predicted"/>
<dbReference type="AlphaFoldDB" id="A0AAV7FTJ4"/>
<evidence type="ECO:0000313" key="1">
    <source>
        <dbReference type="EMBL" id="KAH0452985.1"/>
    </source>
</evidence>
<organism evidence="1 2">
    <name type="scientific">Dendrobium chrysotoxum</name>
    <name type="common">Orchid</name>
    <dbReference type="NCBI Taxonomy" id="161865"/>
    <lineage>
        <taxon>Eukaryota</taxon>
        <taxon>Viridiplantae</taxon>
        <taxon>Streptophyta</taxon>
        <taxon>Embryophyta</taxon>
        <taxon>Tracheophyta</taxon>
        <taxon>Spermatophyta</taxon>
        <taxon>Magnoliopsida</taxon>
        <taxon>Liliopsida</taxon>
        <taxon>Asparagales</taxon>
        <taxon>Orchidaceae</taxon>
        <taxon>Epidendroideae</taxon>
        <taxon>Malaxideae</taxon>
        <taxon>Dendrobiinae</taxon>
        <taxon>Dendrobium</taxon>
    </lineage>
</organism>
<gene>
    <name evidence="1" type="ORF">IEQ34_017309</name>
</gene>